<organism evidence="1">
    <name type="scientific">Anguilla anguilla</name>
    <name type="common">European freshwater eel</name>
    <name type="synonym">Muraena anguilla</name>
    <dbReference type="NCBI Taxonomy" id="7936"/>
    <lineage>
        <taxon>Eukaryota</taxon>
        <taxon>Metazoa</taxon>
        <taxon>Chordata</taxon>
        <taxon>Craniata</taxon>
        <taxon>Vertebrata</taxon>
        <taxon>Euteleostomi</taxon>
        <taxon>Actinopterygii</taxon>
        <taxon>Neopterygii</taxon>
        <taxon>Teleostei</taxon>
        <taxon>Anguilliformes</taxon>
        <taxon>Anguillidae</taxon>
        <taxon>Anguilla</taxon>
    </lineage>
</organism>
<reference evidence="1" key="1">
    <citation type="submission" date="2014-11" db="EMBL/GenBank/DDBJ databases">
        <authorList>
            <person name="Amaro Gonzalez C."/>
        </authorList>
    </citation>
    <scope>NUCLEOTIDE SEQUENCE</scope>
</reference>
<sequence>MWCHSVALVVSSMSLRVGVSSRHHRNTVCV</sequence>
<proteinExistence type="predicted"/>
<dbReference type="EMBL" id="GBXM01080292">
    <property type="protein sequence ID" value="JAH28285.1"/>
    <property type="molecule type" value="Transcribed_RNA"/>
</dbReference>
<protein>
    <submittedName>
        <fullName evidence="1">Uncharacterized protein</fullName>
    </submittedName>
</protein>
<name>A0A0E9RIM1_ANGAN</name>
<dbReference type="EMBL" id="GBXM01063045">
    <property type="protein sequence ID" value="JAH45532.1"/>
    <property type="molecule type" value="Transcribed_RNA"/>
</dbReference>
<reference evidence="1" key="2">
    <citation type="journal article" date="2015" name="Fish Shellfish Immunol.">
        <title>Early steps in the European eel (Anguilla anguilla)-Vibrio vulnificus interaction in the gills: Role of the RtxA13 toxin.</title>
        <authorList>
            <person name="Callol A."/>
            <person name="Pajuelo D."/>
            <person name="Ebbesson L."/>
            <person name="Teles M."/>
            <person name="MacKenzie S."/>
            <person name="Amaro C."/>
        </authorList>
    </citation>
    <scope>NUCLEOTIDE SEQUENCE</scope>
</reference>
<evidence type="ECO:0000313" key="1">
    <source>
        <dbReference type="EMBL" id="JAH28285.1"/>
    </source>
</evidence>
<dbReference type="AlphaFoldDB" id="A0A0E9RIM1"/>
<accession>A0A0E9RIM1</accession>